<dbReference type="SUPFAM" id="SSF53067">
    <property type="entry name" value="Actin-like ATPase domain"/>
    <property type="match status" value="2"/>
</dbReference>
<accession>A0A848IH94</accession>
<name>A0A848IH94_9BURK</name>
<gene>
    <name evidence="3" type="ORF">HHL24_13855</name>
</gene>
<dbReference type="GO" id="GO:0016787">
    <property type="term" value="F:hydrolase activity"/>
    <property type="evidence" value="ECO:0007669"/>
    <property type="project" value="InterPro"/>
</dbReference>
<sequence length="520" mass="54441">MTAYRIGIDVGGTNTDAAILDENLRCIATAKVSTTDDVFGGVRAAINTLLSETGIAARDIGLAMLGTTHCTNAIVERKRLQRVGLLRLAGPATAAVPPLANWPEDLAAAVALKWQIVGGGYEYDGRILSQLVEDEIRAVAREWRGNVDAVAICGVFSNINSEQECLAEQWILEELGPISITLSHRIGSLGFLPRENASILNAALGEVMGDVISGFAEALKATKLDHVRALIGQNDGTLMSADVARTFPVLTIGCGPTNSLKGAAFLSGRKDAIVVDVGGTTADIGMLSKGFPRQSALAVDIGGVRTNFRMPDIISLAVGGGTVITKDSTGEPVIGPQSVGYRLTTEAMVFGGKTLTLTDISTVLGVGLRIGNCVPDVPATFCSRAFDSVLKRLATGVDRIRTNAAPLPVILVGGGSALFPDHIDGTDEVIRPANFGAANAIGVAIGDVSGEVDRIVTMRDEIREQTLASLRNEAIQAAILAGADPATVEVLEQEDIPLSYLPGNATRIRFKVAGRLLSRA</sequence>
<dbReference type="PANTHER" id="PTHR11365">
    <property type="entry name" value="5-OXOPROLINASE RELATED"/>
    <property type="match status" value="1"/>
</dbReference>
<evidence type="ECO:0000259" key="1">
    <source>
        <dbReference type="Pfam" id="PF01968"/>
    </source>
</evidence>
<dbReference type="RefSeq" id="WP_169486023.1">
    <property type="nucleotide sequence ID" value="NZ_JABBGJ010000013.1"/>
</dbReference>
<feature type="domain" description="Hydantoinase A/oxoprolinase" evidence="1">
    <location>
        <begin position="194"/>
        <end position="365"/>
    </location>
</feature>
<dbReference type="InterPro" id="IPR045079">
    <property type="entry name" value="Oxoprolinase-like"/>
</dbReference>
<dbReference type="InterPro" id="IPR043129">
    <property type="entry name" value="ATPase_NBD"/>
</dbReference>
<evidence type="ECO:0000313" key="3">
    <source>
        <dbReference type="EMBL" id="NML99023.1"/>
    </source>
</evidence>
<dbReference type="InterPro" id="IPR008040">
    <property type="entry name" value="Hydant_A_N"/>
</dbReference>
<protein>
    <submittedName>
        <fullName evidence="3">Hydantoinase/oxoprolinase family protein</fullName>
    </submittedName>
</protein>
<keyword evidence="4" id="KW-1185">Reference proteome</keyword>
<dbReference type="PANTHER" id="PTHR11365:SF10">
    <property type="entry name" value="HYDANTOINASE_OXOPROLINASE"/>
    <property type="match status" value="1"/>
</dbReference>
<proteinExistence type="predicted"/>
<dbReference type="Pfam" id="PF01968">
    <property type="entry name" value="Hydantoinase_A"/>
    <property type="match status" value="1"/>
</dbReference>
<feature type="domain" description="Hydantoinase/oxoprolinase N-terminal" evidence="2">
    <location>
        <begin position="5"/>
        <end position="174"/>
    </location>
</feature>
<reference evidence="3 4" key="1">
    <citation type="submission" date="2020-04" db="EMBL/GenBank/DDBJ databases">
        <title>Paraburkholderia sp. RP-4-7 isolated from soil.</title>
        <authorList>
            <person name="Dahal R.H."/>
        </authorList>
    </citation>
    <scope>NUCLEOTIDE SEQUENCE [LARGE SCALE GENOMIC DNA]</scope>
    <source>
        <strain evidence="3 4">RP-4-7</strain>
    </source>
</reference>
<comment type="caution">
    <text evidence="3">The sequence shown here is derived from an EMBL/GenBank/DDBJ whole genome shotgun (WGS) entry which is preliminary data.</text>
</comment>
<evidence type="ECO:0000259" key="2">
    <source>
        <dbReference type="Pfam" id="PF05378"/>
    </source>
</evidence>
<dbReference type="AlphaFoldDB" id="A0A848IH94"/>
<organism evidence="3 4">
    <name type="scientific">Paraburkholderia polaris</name>
    <dbReference type="NCBI Taxonomy" id="2728848"/>
    <lineage>
        <taxon>Bacteria</taxon>
        <taxon>Pseudomonadati</taxon>
        <taxon>Pseudomonadota</taxon>
        <taxon>Betaproteobacteria</taxon>
        <taxon>Burkholderiales</taxon>
        <taxon>Burkholderiaceae</taxon>
        <taxon>Paraburkholderia</taxon>
    </lineage>
</organism>
<evidence type="ECO:0000313" key="4">
    <source>
        <dbReference type="Proteomes" id="UP000544134"/>
    </source>
</evidence>
<dbReference type="InterPro" id="IPR002821">
    <property type="entry name" value="Hydantoinase_A"/>
</dbReference>
<dbReference type="EMBL" id="JABBGJ010000013">
    <property type="protein sequence ID" value="NML99023.1"/>
    <property type="molecule type" value="Genomic_DNA"/>
</dbReference>
<dbReference type="Gene3D" id="3.30.420.40">
    <property type="match status" value="1"/>
</dbReference>
<dbReference type="Proteomes" id="UP000544134">
    <property type="component" value="Unassembled WGS sequence"/>
</dbReference>
<dbReference type="Pfam" id="PF05378">
    <property type="entry name" value="Hydant_A_N"/>
    <property type="match status" value="1"/>
</dbReference>